<accession>A0A840XW21</accession>
<proteinExistence type="predicted"/>
<dbReference type="EMBL" id="JACIJD010000002">
    <property type="protein sequence ID" value="MBB5692725.1"/>
    <property type="molecule type" value="Genomic_DNA"/>
</dbReference>
<sequence>MRFHISNMNCDGCAKGVAASIQQADPRARAEFDLERREVTIGDASAPAERIAKALCDAGWKAEPLPA</sequence>
<dbReference type="SUPFAM" id="SSF55008">
    <property type="entry name" value="HMA, heavy metal-associated domain"/>
    <property type="match status" value="1"/>
</dbReference>
<gene>
    <name evidence="2" type="ORF">FHS87_000740</name>
</gene>
<dbReference type="GO" id="GO:0046872">
    <property type="term" value="F:metal ion binding"/>
    <property type="evidence" value="ECO:0007669"/>
    <property type="project" value="InterPro"/>
</dbReference>
<dbReference type="Gene3D" id="3.30.70.100">
    <property type="match status" value="1"/>
</dbReference>
<dbReference type="InterPro" id="IPR036163">
    <property type="entry name" value="HMA_dom_sf"/>
</dbReference>
<evidence type="ECO:0000259" key="1">
    <source>
        <dbReference type="PROSITE" id="PS50846"/>
    </source>
</evidence>
<dbReference type="InterPro" id="IPR006121">
    <property type="entry name" value="HMA_dom"/>
</dbReference>
<protein>
    <submittedName>
        <fullName evidence="2">Copper chaperone</fullName>
    </submittedName>
</protein>
<keyword evidence="3" id="KW-1185">Reference proteome</keyword>
<dbReference type="CDD" id="cd00371">
    <property type="entry name" value="HMA"/>
    <property type="match status" value="1"/>
</dbReference>
<name>A0A840XW21_9PROT</name>
<dbReference type="PROSITE" id="PS50846">
    <property type="entry name" value="HMA_2"/>
    <property type="match status" value="1"/>
</dbReference>
<comment type="caution">
    <text evidence="2">The sequence shown here is derived from an EMBL/GenBank/DDBJ whole genome shotgun (WGS) entry which is preliminary data.</text>
</comment>
<dbReference type="Proteomes" id="UP000580654">
    <property type="component" value="Unassembled WGS sequence"/>
</dbReference>
<evidence type="ECO:0000313" key="3">
    <source>
        <dbReference type="Proteomes" id="UP000580654"/>
    </source>
</evidence>
<dbReference type="AlphaFoldDB" id="A0A840XW21"/>
<reference evidence="2 3" key="1">
    <citation type="submission" date="2020-08" db="EMBL/GenBank/DDBJ databases">
        <title>Genomic Encyclopedia of Type Strains, Phase IV (KMG-IV): sequencing the most valuable type-strain genomes for metagenomic binning, comparative biology and taxonomic classification.</title>
        <authorList>
            <person name="Goeker M."/>
        </authorList>
    </citation>
    <scope>NUCLEOTIDE SEQUENCE [LARGE SCALE GENOMIC DNA]</scope>
    <source>
        <strain evidence="2 3">DSM 25622</strain>
    </source>
</reference>
<dbReference type="RefSeq" id="WP_184513950.1">
    <property type="nucleotide sequence ID" value="NZ_JACIJD010000002.1"/>
</dbReference>
<feature type="domain" description="HMA" evidence="1">
    <location>
        <begin position="1"/>
        <end position="63"/>
    </location>
</feature>
<evidence type="ECO:0000313" key="2">
    <source>
        <dbReference type="EMBL" id="MBB5692725.1"/>
    </source>
</evidence>
<organism evidence="2 3">
    <name type="scientific">Muricoccus pecuniae</name>
    <dbReference type="NCBI Taxonomy" id="693023"/>
    <lineage>
        <taxon>Bacteria</taxon>
        <taxon>Pseudomonadati</taxon>
        <taxon>Pseudomonadota</taxon>
        <taxon>Alphaproteobacteria</taxon>
        <taxon>Acetobacterales</taxon>
        <taxon>Roseomonadaceae</taxon>
        <taxon>Muricoccus</taxon>
    </lineage>
</organism>